<dbReference type="Proteomes" id="UP000020077">
    <property type="component" value="Unassembled WGS sequence"/>
</dbReference>
<dbReference type="PROSITE" id="PS50109">
    <property type="entry name" value="HIS_KIN"/>
    <property type="match status" value="1"/>
</dbReference>
<dbReference type="CDD" id="cd00082">
    <property type="entry name" value="HisKA"/>
    <property type="match status" value="1"/>
</dbReference>
<organism evidence="6 7">
    <name type="scientific">Candidatus Accumulibacter phosphatis</name>
    <dbReference type="NCBI Taxonomy" id="327160"/>
    <lineage>
        <taxon>Bacteria</taxon>
        <taxon>Pseudomonadati</taxon>
        <taxon>Pseudomonadota</taxon>
        <taxon>Betaproteobacteria</taxon>
        <taxon>Candidatus Accumulibacter</taxon>
    </lineage>
</organism>
<dbReference type="InterPro" id="IPR003594">
    <property type="entry name" value="HATPase_dom"/>
</dbReference>
<keyword evidence="4" id="KW-0472">Membrane</keyword>
<feature type="transmembrane region" description="Helical" evidence="4">
    <location>
        <begin position="161"/>
        <end position="182"/>
    </location>
</feature>
<evidence type="ECO:0000256" key="2">
    <source>
        <dbReference type="ARBA" id="ARBA00012438"/>
    </source>
</evidence>
<gene>
    <name evidence="6" type="primary">zraS_1</name>
    <name evidence="6" type="ORF">AW09_002332</name>
</gene>
<feature type="domain" description="Histidine kinase" evidence="5">
    <location>
        <begin position="324"/>
        <end position="525"/>
    </location>
</feature>
<sequence length="532" mass="58540">MAMSNTAGGGRERFSETHWKSLRYFNLYRLTVATLLLSSTLLYPSAFPVLTPHQGLQHLLLAGGYLVSAALSVILAYGYRQHASTQVTASVLVDVLVMTLLIHIGGGLGSGLGSMLLVTLAGAGLVGQGRLVLFYAAMATIAVLFEQSYRGWLNDLDAAGFFHAGVFCIGFFAVAISARLLARRVLANEELARQRGVEVNNQMVISQRVIEEMQEGVLVLRGDDRVTQSNPRARQLLAVADGGRQPGLGECSPELSQAYTDWSHQHGEDAVLLRIPATGMHLRARFVGTASTESDVLVFLENVSRLREQAQQIKLAALGRLTANIAHEIRNPLSAISHAGELMREERRGELYERLLRILLDNTQRLERIVSDVLELGRRDRVYREPIDLRQLLPSFVEQSLGKEHLPPDLVRLDVSGMATLCFDRSHIHQVLWNLLSNALRHSQRKVGSVLLLIRDGKLEGQVEVHVIDDGAGVGDDCREQIFEPFFTTHHRGTGLGLYIARELCEANEAQLELQGSGPGADFRLLGRAVGC</sequence>
<evidence type="ECO:0000313" key="6">
    <source>
        <dbReference type="EMBL" id="KFB72491.1"/>
    </source>
</evidence>
<accession>A0A080LV60</accession>
<dbReference type="InterPro" id="IPR003661">
    <property type="entry name" value="HisK_dim/P_dom"/>
</dbReference>
<dbReference type="SMART" id="SM00388">
    <property type="entry name" value="HisKA"/>
    <property type="match status" value="1"/>
</dbReference>
<dbReference type="PANTHER" id="PTHR43065:SF52">
    <property type="entry name" value="SENSOR PROTEIN KINASE PILS"/>
    <property type="match status" value="1"/>
</dbReference>
<dbReference type="EMBL" id="JDVG02000383">
    <property type="protein sequence ID" value="KFB72491.1"/>
    <property type="molecule type" value="Genomic_DNA"/>
</dbReference>
<evidence type="ECO:0000256" key="1">
    <source>
        <dbReference type="ARBA" id="ARBA00000085"/>
    </source>
</evidence>
<dbReference type="InterPro" id="IPR036890">
    <property type="entry name" value="HATPase_C_sf"/>
</dbReference>
<dbReference type="GO" id="GO:0000155">
    <property type="term" value="F:phosphorelay sensor kinase activity"/>
    <property type="evidence" value="ECO:0007669"/>
    <property type="project" value="InterPro"/>
</dbReference>
<dbReference type="Gene3D" id="3.30.565.10">
    <property type="entry name" value="Histidine kinase-like ATPase, C-terminal domain"/>
    <property type="match status" value="1"/>
</dbReference>
<proteinExistence type="predicted"/>
<keyword evidence="4" id="KW-0812">Transmembrane</keyword>
<keyword evidence="4" id="KW-1133">Transmembrane helix</keyword>
<name>A0A080LV60_9PROT</name>
<dbReference type="Pfam" id="PF00512">
    <property type="entry name" value="HisKA"/>
    <property type="match status" value="1"/>
</dbReference>
<dbReference type="Pfam" id="PF25323">
    <property type="entry name" value="6TM_PilS"/>
    <property type="match status" value="1"/>
</dbReference>
<feature type="transmembrane region" description="Helical" evidence="4">
    <location>
        <begin position="59"/>
        <end position="79"/>
    </location>
</feature>
<feature type="transmembrane region" description="Helical" evidence="4">
    <location>
        <begin position="27"/>
        <end position="47"/>
    </location>
</feature>
<protein>
    <recommendedName>
        <fullName evidence="2">histidine kinase</fullName>
        <ecNumber evidence="2">2.7.13.3</ecNumber>
    </recommendedName>
</protein>
<dbReference type="PRINTS" id="PR00344">
    <property type="entry name" value="BCTRLSENSOR"/>
</dbReference>
<reference evidence="6 7" key="1">
    <citation type="submission" date="2014-02" db="EMBL/GenBank/DDBJ databases">
        <title>Expanding our view of genomic diversity in Candidatus Accumulibacter clades.</title>
        <authorList>
            <person name="Skennerton C.T."/>
            <person name="Barr J.J."/>
            <person name="Slater F.R."/>
            <person name="Bond P.L."/>
            <person name="Tyson G.W."/>
        </authorList>
    </citation>
    <scope>NUCLEOTIDE SEQUENCE [LARGE SCALE GENOMIC DNA]</scope>
    <source>
        <strain evidence="7">BA-91</strain>
    </source>
</reference>
<dbReference type="InterPro" id="IPR005467">
    <property type="entry name" value="His_kinase_dom"/>
</dbReference>
<evidence type="ECO:0000256" key="3">
    <source>
        <dbReference type="ARBA" id="ARBA00022553"/>
    </source>
</evidence>
<comment type="caution">
    <text evidence="6">The sequence shown here is derived from an EMBL/GenBank/DDBJ whole genome shotgun (WGS) entry which is preliminary data.</text>
</comment>
<dbReference type="PANTHER" id="PTHR43065">
    <property type="entry name" value="SENSOR HISTIDINE KINASE"/>
    <property type="match status" value="1"/>
</dbReference>
<feature type="transmembrane region" description="Helical" evidence="4">
    <location>
        <begin position="91"/>
        <end position="120"/>
    </location>
</feature>
<keyword evidence="3" id="KW-0597">Phosphoprotein</keyword>
<comment type="catalytic activity">
    <reaction evidence="1">
        <text>ATP + protein L-histidine = ADP + protein N-phospho-L-histidine.</text>
        <dbReference type="EC" id="2.7.13.3"/>
    </reaction>
</comment>
<evidence type="ECO:0000313" key="7">
    <source>
        <dbReference type="Proteomes" id="UP000020077"/>
    </source>
</evidence>
<feature type="transmembrane region" description="Helical" evidence="4">
    <location>
        <begin position="132"/>
        <end position="149"/>
    </location>
</feature>
<dbReference type="SMART" id="SM00387">
    <property type="entry name" value="HATPase_c"/>
    <property type="match status" value="1"/>
</dbReference>
<dbReference type="InterPro" id="IPR004358">
    <property type="entry name" value="Sig_transdc_His_kin-like_C"/>
</dbReference>
<evidence type="ECO:0000259" key="5">
    <source>
        <dbReference type="PROSITE" id="PS50109"/>
    </source>
</evidence>
<dbReference type="CDD" id="cd00075">
    <property type="entry name" value="HATPase"/>
    <property type="match status" value="1"/>
</dbReference>
<dbReference type="EC" id="2.7.13.3" evidence="2"/>
<dbReference type="Gene3D" id="1.10.287.130">
    <property type="match status" value="1"/>
</dbReference>
<evidence type="ECO:0000256" key="4">
    <source>
        <dbReference type="SAM" id="Phobius"/>
    </source>
</evidence>
<dbReference type="Pfam" id="PF02518">
    <property type="entry name" value="HATPase_c"/>
    <property type="match status" value="1"/>
</dbReference>
<dbReference type="AlphaFoldDB" id="A0A080LV60"/>
<keyword evidence="6" id="KW-0808">Transferase</keyword>
<dbReference type="SUPFAM" id="SSF47384">
    <property type="entry name" value="Homodimeric domain of signal transducing histidine kinase"/>
    <property type="match status" value="1"/>
</dbReference>
<dbReference type="SUPFAM" id="SSF55874">
    <property type="entry name" value="ATPase domain of HSP90 chaperone/DNA topoisomerase II/histidine kinase"/>
    <property type="match status" value="1"/>
</dbReference>
<dbReference type="InterPro" id="IPR036097">
    <property type="entry name" value="HisK_dim/P_sf"/>
</dbReference>